<dbReference type="EMBL" id="FNBS01000034">
    <property type="protein sequence ID" value="SDF95344.1"/>
    <property type="molecule type" value="Genomic_DNA"/>
</dbReference>
<feature type="transmembrane region" description="Helical" evidence="1">
    <location>
        <begin position="93"/>
        <end position="114"/>
    </location>
</feature>
<organism evidence="2 3">
    <name type="scientific">Thermoanaerobacter thermohydrosulfuricus</name>
    <name type="common">Clostridium thermohydrosulfuricum</name>
    <dbReference type="NCBI Taxonomy" id="1516"/>
    <lineage>
        <taxon>Bacteria</taxon>
        <taxon>Bacillati</taxon>
        <taxon>Bacillota</taxon>
        <taxon>Clostridia</taxon>
        <taxon>Thermoanaerobacterales</taxon>
        <taxon>Thermoanaerobacteraceae</taxon>
        <taxon>Thermoanaerobacter</taxon>
    </lineage>
</organism>
<gene>
    <name evidence="2" type="ORF">SAMN04244560_01529</name>
</gene>
<sequence>MNQNLIETIVFLASFVALLTGFIFLFSSKTSNLTIVKTFKESITLRVIASGISVIIAWLSPWISLKVLLFILSFVLLISIFPIRKGLSSSLSIVLLVLFIMVITVPILGMGLFFTNVKTKTIKDNGTKIDIPGIHINIPPITIPNSSNEISDLRPHENFLPDKSISVKDIDSISIKVSSEIELELVEGDTLSYPSRLIETGDNKVLHLEEFSPIKNSTYVIKLGTSLEKNLDIDCTSVKIIGSGNIKDIHINSVGTTINADIVSENNIYINTVGFDLNGKLKGKNLNLNTTGSNIKGELDFDKIILDATGVNIDIKSKFNNFNINATSLNGTLEILNTPDETGEFYIDATGGSLKIINKSKAPIDIKNSGIIKLIRE</sequence>
<feature type="transmembrane region" description="Helical" evidence="1">
    <location>
        <begin position="38"/>
        <end position="57"/>
    </location>
</feature>
<reference evidence="2 3" key="1">
    <citation type="submission" date="2016-10" db="EMBL/GenBank/DDBJ databases">
        <authorList>
            <person name="de Groot N.N."/>
        </authorList>
    </citation>
    <scope>NUCLEOTIDE SEQUENCE [LARGE SCALE GENOMIC DNA]</scope>
    <source>
        <strain evidence="2 3">DSM 569</strain>
    </source>
</reference>
<evidence type="ECO:0000313" key="3">
    <source>
        <dbReference type="Proteomes" id="UP000183404"/>
    </source>
</evidence>
<dbReference type="RefSeq" id="WP_004402021.1">
    <property type="nucleotide sequence ID" value="NZ_FNBS01000034.1"/>
</dbReference>
<proteinExistence type="predicted"/>
<feature type="transmembrane region" description="Helical" evidence="1">
    <location>
        <begin position="6"/>
        <end position="26"/>
    </location>
</feature>
<evidence type="ECO:0000313" key="2">
    <source>
        <dbReference type="EMBL" id="SDF95344.1"/>
    </source>
</evidence>
<feature type="transmembrane region" description="Helical" evidence="1">
    <location>
        <begin position="63"/>
        <end position="81"/>
    </location>
</feature>
<keyword evidence="1" id="KW-0812">Transmembrane</keyword>
<name>A0A1G7QA26_THETY</name>
<dbReference type="Proteomes" id="UP000183404">
    <property type="component" value="Unassembled WGS sequence"/>
</dbReference>
<protein>
    <recommendedName>
        <fullName evidence="4">Adhesin</fullName>
    </recommendedName>
</protein>
<dbReference type="AlphaFoldDB" id="A0A1G7QA26"/>
<keyword evidence="1" id="KW-0472">Membrane</keyword>
<evidence type="ECO:0000256" key="1">
    <source>
        <dbReference type="SAM" id="Phobius"/>
    </source>
</evidence>
<evidence type="ECO:0008006" key="4">
    <source>
        <dbReference type="Google" id="ProtNLM"/>
    </source>
</evidence>
<keyword evidence="1" id="KW-1133">Transmembrane helix</keyword>
<accession>A0A1G7QA26</accession>